<dbReference type="AlphaFoldDB" id="A0AA96Y3E9"/>
<dbReference type="EMBL" id="CP053540">
    <property type="protein sequence ID" value="WOB41749.1"/>
    <property type="molecule type" value="Genomic_DNA"/>
</dbReference>
<dbReference type="PANTHER" id="PTHR24960:SF79">
    <property type="entry name" value="PHOTOSYSTEM I IRON-SULFUR CENTER"/>
    <property type="match status" value="1"/>
</dbReference>
<dbReference type="InterPro" id="IPR021039">
    <property type="entry name" value="Fe-S-bd_prot_LdpA_C"/>
</dbReference>
<evidence type="ECO:0000256" key="1">
    <source>
        <dbReference type="ARBA" id="ARBA00001966"/>
    </source>
</evidence>
<dbReference type="SUPFAM" id="SSF54862">
    <property type="entry name" value="4Fe-4S ferredoxins"/>
    <property type="match status" value="1"/>
</dbReference>
<feature type="compositionally biased region" description="Pro residues" evidence="6">
    <location>
        <begin position="442"/>
        <end position="454"/>
    </location>
</feature>
<dbReference type="Pfam" id="PF25160">
    <property type="entry name" value="LdpA_Fe-S-bd"/>
    <property type="match status" value="1"/>
</dbReference>
<proteinExistence type="predicted"/>
<feature type="domain" description="4Fe-4S ferredoxin-type" evidence="7">
    <location>
        <begin position="86"/>
        <end position="117"/>
    </location>
</feature>
<name>A0AA96Y3E9_9CYAN</name>
<evidence type="ECO:0000256" key="5">
    <source>
        <dbReference type="ARBA" id="ARBA00023014"/>
    </source>
</evidence>
<dbReference type="Pfam" id="PF12617">
    <property type="entry name" value="LdpA_C"/>
    <property type="match status" value="1"/>
</dbReference>
<dbReference type="GO" id="GO:0046872">
    <property type="term" value="F:metal ion binding"/>
    <property type="evidence" value="ECO:0007669"/>
    <property type="project" value="UniProtKB-KW"/>
</dbReference>
<keyword evidence="5" id="KW-0411">Iron-sulfur</keyword>
<keyword evidence="3" id="KW-0479">Metal-binding</keyword>
<accession>A0AA96Y3E9</accession>
<evidence type="ECO:0000313" key="8">
    <source>
        <dbReference type="EMBL" id="WOB41749.1"/>
    </source>
</evidence>
<dbReference type="InterPro" id="IPR057431">
    <property type="entry name" value="LdpA_Fe-S-bd"/>
</dbReference>
<evidence type="ECO:0000256" key="3">
    <source>
        <dbReference type="ARBA" id="ARBA00022723"/>
    </source>
</evidence>
<dbReference type="PANTHER" id="PTHR24960">
    <property type="entry name" value="PHOTOSYSTEM I IRON-SULFUR CENTER-RELATED"/>
    <property type="match status" value="1"/>
</dbReference>
<dbReference type="InterPro" id="IPR017896">
    <property type="entry name" value="4Fe4S_Fe-S-bd"/>
</dbReference>
<feature type="region of interest" description="Disordered" evidence="6">
    <location>
        <begin position="356"/>
        <end position="376"/>
    </location>
</feature>
<evidence type="ECO:0000256" key="2">
    <source>
        <dbReference type="ARBA" id="ARBA00022485"/>
    </source>
</evidence>
<dbReference type="InterPro" id="IPR050157">
    <property type="entry name" value="PSI_iron-sulfur_center"/>
</dbReference>
<feature type="domain" description="4Fe-4S ferredoxin-type" evidence="7">
    <location>
        <begin position="124"/>
        <end position="153"/>
    </location>
</feature>
<evidence type="ECO:0000256" key="6">
    <source>
        <dbReference type="SAM" id="MobiDB-lite"/>
    </source>
</evidence>
<sequence length="462" mass="48733">MYTPLQSLREGRWFKLICGASFQHLPAIRNLTLAYALAGADCVDVAADPAVIHAAKEGLTAAAGLGCDRLPWLMVSLNDGEDPHFRKAVFDPARCPADCPRPCETICPAQAITFDRPTEGYSGGYSGVIESRCYGCGRCLPLCPIQHITTQSTTITPEMIPSLLAQVDALEIHTQVGRLAEFRQLWRAIAPVVHRLKLVAISCPDGDGLIDYLRSLYQHISPEDSPLPCPLIWQTDGRPMSGDIGAGATRATVKLGQKVLAAGLPGYVQLAGGTNHHTVPKLRALGLLSEGSTLGDARRDCSADRAEDLPQPAASTFIAGVAYGSYARVLLSPILDQLDAIAPRLLGASPPLPHADALPRLAPDSAGYDPLSGSPPESIAPPPAHVARITHVAHVAHLEHDPDLLAQAVARAIALVSQLKPQPDLAIAPAAADLSLATESAPPSPLSPHHPPAVEPVLLKPG</sequence>
<protein>
    <submittedName>
        <fullName evidence="8">4Fe-4S ferredoxin</fullName>
    </submittedName>
</protein>
<organism evidence="8">
    <name type="scientific">Thermoleptolyngbya oregonensis NK1-22</name>
    <dbReference type="NCBI Taxonomy" id="2547457"/>
    <lineage>
        <taxon>Bacteria</taxon>
        <taxon>Bacillati</taxon>
        <taxon>Cyanobacteriota</taxon>
        <taxon>Cyanophyceae</taxon>
        <taxon>Oculatellales</taxon>
        <taxon>Oculatellaceae</taxon>
        <taxon>Thermoleptolyngbya</taxon>
    </lineage>
</organism>
<feature type="region of interest" description="Disordered" evidence="6">
    <location>
        <begin position="437"/>
        <end position="462"/>
    </location>
</feature>
<reference evidence="8" key="1">
    <citation type="submission" date="2020-05" db="EMBL/GenBank/DDBJ databases">
        <authorList>
            <person name="Zhu T."/>
            <person name="Keshari N."/>
            <person name="Lu X."/>
        </authorList>
    </citation>
    <scope>NUCLEOTIDE SEQUENCE</scope>
    <source>
        <strain evidence="8">NK1-22</strain>
    </source>
</reference>
<dbReference type="GO" id="GO:0051539">
    <property type="term" value="F:4 iron, 4 sulfur cluster binding"/>
    <property type="evidence" value="ECO:0007669"/>
    <property type="project" value="UniProtKB-KW"/>
</dbReference>
<gene>
    <name evidence="8" type="ORF">HNI00_00040</name>
</gene>
<evidence type="ECO:0000256" key="4">
    <source>
        <dbReference type="ARBA" id="ARBA00023004"/>
    </source>
</evidence>
<dbReference type="NCBIfam" id="NF045992">
    <property type="entry name" value="CircClkLdpA"/>
    <property type="match status" value="1"/>
</dbReference>
<dbReference type="PROSITE" id="PS00198">
    <property type="entry name" value="4FE4S_FER_1"/>
    <property type="match status" value="1"/>
</dbReference>
<dbReference type="InterPro" id="IPR017900">
    <property type="entry name" value="4Fe4S_Fe_S_CS"/>
</dbReference>
<evidence type="ECO:0000259" key="7">
    <source>
        <dbReference type="PROSITE" id="PS51379"/>
    </source>
</evidence>
<dbReference type="PROSITE" id="PS51379">
    <property type="entry name" value="4FE4S_FER_2"/>
    <property type="match status" value="2"/>
</dbReference>
<dbReference type="KEGG" id="tog:HNI00_00040"/>
<comment type="cofactor">
    <cofactor evidence="1">
        <name>[4Fe-4S] cluster</name>
        <dbReference type="ChEBI" id="CHEBI:49883"/>
    </cofactor>
</comment>
<keyword evidence="4" id="KW-0408">Iron</keyword>
<dbReference type="Gene3D" id="3.30.70.20">
    <property type="match status" value="1"/>
</dbReference>
<keyword evidence="2" id="KW-0004">4Fe-4S</keyword>